<dbReference type="EMBL" id="LDAU01000044">
    <property type="protein sequence ID" value="KRX09817.1"/>
    <property type="molecule type" value="Genomic_DNA"/>
</dbReference>
<keyword evidence="1" id="KW-0175">Coiled coil</keyword>
<evidence type="ECO:0000313" key="4">
    <source>
        <dbReference type="Proteomes" id="UP000054937"/>
    </source>
</evidence>
<reference evidence="3 4" key="1">
    <citation type="journal article" date="2015" name="Sci. Rep.">
        <title>Genome of the facultative scuticociliatosis pathogen Pseudocohnilembus persalinus provides insight into its virulence through horizontal gene transfer.</title>
        <authorList>
            <person name="Xiong J."/>
            <person name="Wang G."/>
            <person name="Cheng J."/>
            <person name="Tian M."/>
            <person name="Pan X."/>
            <person name="Warren A."/>
            <person name="Jiang C."/>
            <person name="Yuan D."/>
            <person name="Miao W."/>
        </authorList>
    </citation>
    <scope>NUCLEOTIDE SEQUENCE [LARGE SCALE GENOMIC DNA]</scope>
    <source>
        <strain evidence="3">36N120E</strain>
    </source>
</reference>
<dbReference type="InParanoid" id="A0A0V0R5R3"/>
<accession>A0A0V0R5R3</accession>
<dbReference type="Proteomes" id="UP000054937">
    <property type="component" value="Unassembled WGS sequence"/>
</dbReference>
<feature type="region of interest" description="Disordered" evidence="2">
    <location>
        <begin position="328"/>
        <end position="347"/>
    </location>
</feature>
<feature type="coiled-coil region" evidence="1">
    <location>
        <begin position="116"/>
        <end position="143"/>
    </location>
</feature>
<dbReference type="Gene3D" id="3.30.565.10">
    <property type="entry name" value="Histidine kinase-like ATPase, C-terminal domain"/>
    <property type="match status" value="1"/>
</dbReference>
<keyword evidence="4" id="KW-1185">Reference proteome</keyword>
<protein>
    <submittedName>
        <fullName evidence="3">Uncharacterized protein</fullName>
    </submittedName>
</protein>
<dbReference type="AlphaFoldDB" id="A0A0V0R5R3"/>
<evidence type="ECO:0000256" key="1">
    <source>
        <dbReference type="SAM" id="Coils"/>
    </source>
</evidence>
<gene>
    <name evidence="3" type="ORF">PPERSA_02689</name>
</gene>
<feature type="compositionally biased region" description="Basic residues" evidence="2">
    <location>
        <begin position="328"/>
        <end position="338"/>
    </location>
</feature>
<dbReference type="InterPro" id="IPR036890">
    <property type="entry name" value="HATPase_C_sf"/>
</dbReference>
<organism evidence="3 4">
    <name type="scientific">Pseudocohnilembus persalinus</name>
    <name type="common">Ciliate</name>
    <dbReference type="NCBI Taxonomy" id="266149"/>
    <lineage>
        <taxon>Eukaryota</taxon>
        <taxon>Sar</taxon>
        <taxon>Alveolata</taxon>
        <taxon>Ciliophora</taxon>
        <taxon>Intramacronucleata</taxon>
        <taxon>Oligohymenophorea</taxon>
        <taxon>Scuticociliatia</taxon>
        <taxon>Philasterida</taxon>
        <taxon>Pseudocohnilembidae</taxon>
        <taxon>Pseudocohnilembus</taxon>
    </lineage>
</organism>
<proteinExistence type="predicted"/>
<evidence type="ECO:0000313" key="3">
    <source>
        <dbReference type="EMBL" id="KRX09817.1"/>
    </source>
</evidence>
<name>A0A0V0R5R3_PSEPJ</name>
<evidence type="ECO:0000256" key="2">
    <source>
        <dbReference type="SAM" id="MobiDB-lite"/>
    </source>
</evidence>
<sequence>MRKQNQIKNYSLQDFLFQKALKKQSTKQSYLMQSYQLEQSTQQQGLLQNQQDHEQIDIENQFQNLNISPINQNQTQKETQNFQQNIVGFSYENGKKNYFNIQVYPFKQRQVQQQNNSQNKNKNDTSKSQLNQLNQQKNEINKNYSGKYKDLTTQQSQVLRNSPVKLNRINNSHIVGSPIQKINSMIQCNLGNNSPSRLNKYANMNKKNSYLKKNDDQYFLLLIKKCQNQMDQRQQQKNSINNHNNIFANIRDKQPIQVSNKKSPSKTMSNNAQMNNNLKYRSSSFSSALQFELNNQKQRTNYMFFKHLQYQQIMNFFVNQIIQNKSKKKQEKKLKNRRSASGNSVRQISSSKMIGEGNNNNQVQFSQNQQQNVQNNVKNQYIEYKFISQKDILNTEEQNLTNINQNQHQNQCINNNNDEGDINQVDQKCSTNNNQNNDERFKSILKKRDNNQIVDSDGNYSKSKRNSSNNNYQIYKQSLQKMDKKNLIHDQFMHYLEIESFFLYNQYLEYQQDFKLRLNYQVVNFSINKMLQQFIEIYGDRFQECEQKKQLQFDIPKEDIYIESYPGAIYIILFQLFQNLSQFSSQKVKISLKKDVCYQNTMEIKSTLLKSKKNKKSQILISFQNDIKEQDQVMDSNQNQGLVLNKRIQSFQQELALQENQETPKLISKNSIEQDQNIFNSNFKENQASKIPQAAPIYNFLKKFNNNSIQMNSFNQNVNTKSLSQVKKNKIGLQLCKKLCQSLGNSNGNLIQVIQKEQKYTVNLYLSQKQTNSQRNQTATHYFPMASNMKIQKKQSLYNFQEKQLLDQNQSPNIQSIQRFQQDSKLSDQNLSNVFYNNINNSPSNQSNQSNVFGHSGISQFNDYLNDHNNSQQQILYSQQG</sequence>
<comment type="caution">
    <text evidence="3">The sequence shown here is derived from an EMBL/GenBank/DDBJ whole genome shotgun (WGS) entry which is preliminary data.</text>
</comment>